<dbReference type="Pfam" id="PF12804">
    <property type="entry name" value="NTP_transf_3"/>
    <property type="match status" value="1"/>
</dbReference>
<feature type="binding site" evidence="8">
    <location>
        <position position="67"/>
    </location>
    <ligand>
        <name>GTP</name>
        <dbReference type="ChEBI" id="CHEBI:37565"/>
    </ligand>
</feature>
<feature type="binding site" evidence="8">
    <location>
        <position position="100"/>
    </location>
    <ligand>
        <name>Mg(2+)</name>
        <dbReference type="ChEBI" id="CHEBI:18420"/>
    </ligand>
</feature>
<comment type="caution">
    <text evidence="8">Lacks conserved residue(s) required for the propagation of feature annotation.</text>
</comment>
<comment type="subcellular location">
    <subcellularLocation>
        <location evidence="8">Cytoplasm</location>
    </subcellularLocation>
</comment>
<reference evidence="10 11" key="1">
    <citation type="submission" date="2019-03" db="EMBL/GenBank/DDBJ databases">
        <title>Genomic Encyclopedia of Type Strains, Phase IV (KMG-IV): sequencing the most valuable type-strain genomes for metagenomic binning, comparative biology and taxonomic classification.</title>
        <authorList>
            <person name="Goeker M."/>
        </authorList>
    </citation>
    <scope>NUCLEOTIDE SEQUENCE [LARGE SCALE GENOMIC DNA]</scope>
    <source>
        <strain evidence="10 11">DSM 15505</strain>
    </source>
</reference>
<evidence type="ECO:0000313" key="11">
    <source>
        <dbReference type="Proteomes" id="UP000295830"/>
    </source>
</evidence>
<evidence type="ECO:0000256" key="2">
    <source>
        <dbReference type="ARBA" id="ARBA00022679"/>
    </source>
</evidence>
<comment type="cofactor">
    <cofactor evidence="8">
        <name>Mg(2+)</name>
        <dbReference type="ChEBI" id="CHEBI:18420"/>
    </cofactor>
</comment>
<comment type="caution">
    <text evidence="10">The sequence shown here is derived from an EMBL/GenBank/DDBJ whole genome shotgun (WGS) entry which is preliminary data.</text>
</comment>
<dbReference type="CDD" id="cd02503">
    <property type="entry name" value="MobA"/>
    <property type="match status" value="1"/>
</dbReference>
<evidence type="ECO:0000256" key="4">
    <source>
        <dbReference type="ARBA" id="ARBA00022741"/>
    </source>
</evidence>
<comment type="catalytic activity">
    <reaction evidence="8">
        <text>Mo-molybdopterin + GTP + H(+) = Mo-molybdopterin guanine dinucleotide + diphosphate</text>
        <dbReference type="Rhea" id="RHEA:34243"/>
        <dbReference type="ChEBI" id="CHEBI:15378"/>
        <dbReference type="ChEBI" id="CHEBI:33019"/>
        <dbReference type="ChEBI" id="CHEBI:37565"/>
        <dbReference type="ChEBI" id="CHEBI:71302"/>
        <dbReference type="ChEBI" id="CHEBI:71310"/>
        <dbReference type="EC" id="2.7.7.77"/>
    </reaction>
</comment>
<keyword evidence="4 8" id="KW-0547">Nucleotide-binding</keyword>
<keyword evidence="5 8" id="KW-0460">Magnesium</keyword>
<dbReference type="InterPro" id="IPR029044">
    <property type="entry name" value="Nucleotide-diphossugar_trans"/>
</dbReference>
<dbReference type="OrthoDB" id="9788394at2"/>
<comment type="function">
    <text evidence="8">Transfers a GMP moiety from GTP to Mo-molybdopterin (Mo-MPT) cofactor (Moco or molybdenum cofactor) to form Mo-molybdopterin guanine dinucleotide (Mo-MGD) cofactor.</text>
</comment>
<feature type="binding site" evidence="8">
    <location>
        <begin position="8"/>
        <end position="10"/>
    </location>
    <ligand>
        <name>GTP</name>
        <dbReference type="ChEBI" id="CHEBI:37565"/>
    </ligand>
</feature>
<dbReference type="PANTHER" id="PTHR19136">
    <property type="entry name" value="MOLYBDENUM COFACTOR GUANYLYLTRANSFERASE"/>
    <property type="match status" value="1"/>
</dbReference>
<proteinExistence type="inferred from homology"/>
<dbReference type="GO" id="GO:0005737">
    <property type="term" value="C:cytoplasm"/>
    <property type="evidence" value="ECO:0007669"/>
    <property type="project" value="UniProtKB-SubCell"/>
</dbReference>
<dbReference type="EC" id="2.7.7.77" evidence="8"/>
<evidence type="ECO:0000256" key="3">
    <source>
        <dbReference type="ARBA" id="ARBA00022723"/>
    </source>
</evidence>
<keyword evidence="6 8" id="KW-0342">GTP-binding</keyword>
<dbReference type="SUPFAM" id="SSF53448">
    <property type="entry name" value="Nucleotide-diphospho-sugar transferases"/>
    <property type="match status" value="1"/>
</dbReference>
<comment type="domain">
    <text evidence="8">The N-terminal domain determines nucleotide recognition and specific binding, while the C-terminal domain determines the specific binding to the target protein.</text>
</comment>
<evidence type="ECO:0000256" key="6">
    <source>
        <dbReference type="ARBA" id="ARBA00023134"/>
    </source>
</evidence>
<dbReference type="AlphaFoldDB" id="A0A4R7K0L1"/>
<accession>A0A4R7K0L1</accession>
<dbReference type="Proteomes" id="UP000295830">
    <property type="component" value="Unassembled WGS sequence"/>
</dbReference>
<keyword evidence="3 8" id="KW-0479">Metal-binding</keyword>
<keyword evidence="1 8" id="KW-0963">Cytoplasm</keyword>
<evidence type="ECO:0000256" key="7">
    <source>
        <dbReference type="ARBA" id="ARBA00023150"/>
    </source>
</evidence>
<dbReference type="InterPro" id="IPR013482">
    <property type="entry name" value="Molybde_CF_guanTrfase"/>
</dbReference>
<gene>
    <name evidence="8" type="primary">mobA</name>
    <name evidence="10" type="ORF">DES49_0413</name>
</gene>
<evidence type="ECO:0000256" key="5">
    <source>
        <dbReference type="ARBA" id="ARBA00022842"/>
    </source>
</evidence>
<organism evidence="10 11">
    <name type="scientific">Halospina denitrificans</name>
    <dbReference type="NCBI Taxonomy" id="332522"/>
    <lineage>
        <taxon>Bacteria</taxon>
        <taxon>Pseudomonadati</taxon>
        <taxon>Pseudomonadota</taxon>
        <taxon>Gammaproteobacteria</taxon>
        <taxon>Halospina</taxon>
    </lineage>
</organism>
<keyword evidence="7 8" id="KW-0501">Molybdenum cofactor biosynthesis</keyword>
<name>A0A4R7K0L1_9GAMM</name>
<comment type="subunit">
    <text evidence="8">Monomer.</text>
</comment>
<evidence type="ECO:0000313" key="10">
    <source>
        <dbReference type="EMBL" id="TDT44311.1"/>
    </source>
</evidence>
<keyword evidence="10" id="KW-0548">Nucleotidyltransferase</keyword>
<keyword evidence="2 8" id="KW-0808">Transferase</keyword>
<evidence type="ECO:0000256" key="1">
    <source>
        <dbReference type="ARBA" id="ARBA00022490"/>
    </source>
</evidence>
<feature type="domain" description="MobA-like NTP transferase" evidence="9">
    <location>
        <begin position="5"/>
        <end position="164"/>
    </location>
</feature>
<comment type="similarity">
    <text evidence="8">Belongs to the MobA family.</text>
</comment>
<evidence type="ECO:0000259" key="9">
    <source>
        <dbReference type="Pfam" id="PF12804"/>
    </source>
</evidence>
<sequence>MIPGGLILAGGRGERLGGQDKGLLLHDGEPYVAHLARCLEPVTAAVAVSANDHATDYRQWANTILPDRQFPGQGPLAGLYEGLSWAQTQSLPGLLVVTCDTPALPPAWAVQMLETARLNPDTPCLSETPDQRHYLHGYYPVSVLPTLHDSLTAGENRAWRLAERTQALWLDCEAMASGFINVNTKSDQEELAGR</sequence>
<dbReference type="GO" id="GO:0005525">
    <property type="term" value="F:GTP binding"/>
    <property type="evidence" value="ECO:0007669"/>
    <property type="project" value="UniProtKB-UniRule"/>
</dbReference>
<dbReference type="EMBL" id="SOAX01000001">
    <property type="protein sequence ID" value="TDT44311.1"/>
    <property type="molecule type" value="Genomic_DNA"/>
</dbReference>
<dbReference type="GO" id="GO:0061603">
    <property type="term" value="F:molybdenum cofactor guanylyltransferase activity"/>
    <property type="evidence" value="ECO:0007669"/>
    <property type="project" value="UniProtKB-EC"/>
</dbReference>
<evidence type="ECO:0000256" key="8">
    <source>
        <dbReference type="HAMAP-Rule" id="MF_00316"/>
    </source>
</evidence>
<dbReference type="GO" id="GO:0046872">
    <property type="term" value="F:metal ion binding"/>
    <property type="evidence" value="ECO:0007669"/>
    <property type="project" value="UniProtKB-KW"/>
</dbReference>
<keyword evidence="11" id="KW-1185">Reference proteome</keyword>
<dbReference type="RefSeq" id="WP_133734703.1">
    <property type="nucleotide sequence ID" value="NZ_SOAX01000001.1"/>
</dbReference>
<dbReference type="PANTHER" id="PTHR19136:SF81">
    <property type="entry name" value="MOLYBDENUM COFACTOR GUANYLYLTRANSFERASE"/>
    <property type="match status" value="1"/>
</dbReference>
<dbReference type="HAMAP" id="MF_00316">
    <property type="entry name" value="MobA"/>
    <property type="match status" value="1"/>
</dbReference>
<feature type="binding site" evidence="8">
    <location>
        <position position="21"/>
    </location>
    <ligand>
        <name>GTP</name>
        <dbReference type="ChEBI" id="CHEBI:37565"/>
    </ligand>
</feature>
<protein>
    <recommendedName>
        <fullName evidence="8">Molybdenum cofactor guanylyltransferase</fullName>
        <shortName evidence="8">MoCo guanylyltransferase</shortName>
        <ecNumber evidence="8">2.7.7.77</ecNumber>
    </recommendedName>
    <alternativeName>
        <fullName evidence="8">GTP:molybdopterin guanylyltransferase</fullName>
    </alternativeName>
    <alternativeName>
        <fullName evidence="8">Mo-MPT guanylyltransferase</fullName>
    </alternativeName>
    <alternativeName>
        <fullName evidence="8">Molybdopterin guanylyltransferase</fullName>
    </alternativeName>
    <alternativeName>
        <fullName evidence="8">Molybdopterin-guanine dinucleotide synthase</fullName>
        <shortName evidence="8">MGD synthase</shortName>
    </alternativeName>
</protein>
<dbReference type="GO" id="GO:0006777">
    <property type="term" value="P:Mo-molybdopterin cofactor biosynthetic process"/>
    <property type="evidence" value="ECO:0007669"/>
    <property type="project" value="UniProtKB-KW"/>
</dbReference>
<dbReference type="Gene3D" id="3.90.550.10">
    <property type="entry name" value="Spore Coat Polysaccharide Biosynthesis Protein SpsA, Chain A"/>
    <property type="match status" value="1"/>
</dbReference>
<dbReference type="InterPro" id="IPR025877">
    <property type="entry name" value="MobA-like_NTP_Trfase"/>
</dbReference>
<feature type="binding site" evidence="8">
    <location>
        <position position="100"/>
    </location>
    <ligand>
        <name>GTP</name>
        <dbReference type="ChEBI" id="CHEBI:37565"/>
    </ligand>
</feature>